<evidence type="ECO:0000256" key="3">
    <source>
        <dbReference type="SAM" id="MobiDB-lite"/>
    </source>
</evidence>
<dbReference type="Gene3D" id="1.10.443.10">
    <property type="entry name" value="Intergrase catalytic core"/>
    <property type="match status" value="1"/>
</dbReference>
<dbReference type="InterPro" id="IPR010998">
    <property type="entry name" value="Integrase_recombinase_N"/>
</dbReference>
<evidence type="ECO:0000259" key="4">
    <source>
        <dbReference type="PROSITE" id="PS51900"/>
    </source>
</evidence>
<keyword evidence="2" id="KW-0233">DNA recombination</keyword>
<dbReference type="EMBL" id="MLJW01000106">
    <property type="protein sequence ID" value="OIQ99431.1"/>
    <property type="molecule type" value="Genomic_DNA"/>
</dbReference>
<dbReference type="GO" id="GO:0003677">
    <property type="term" value="F:DNA binding"/>
    <property type="evidence" value="ECO:0007669"/>
    <property type="project" value="UniProtKB-KW"/>
</dbReference>
<gene>
    <name evidence="5" type="primary">xerC_19</name>
    <name evidence="5" type="ORF">GALL_185280</name>
</gene>
<dbReference type="InterPro" id="IPR044068">
    <property type="entry name" value="CB"/>
</dbReference>
<dbReference type="SUPFAM" id="SSF56349">
    <property type="entry name" value="DNA breaking-rejoining enzymes"/>
    <property type="match status" value="1"/>
</dbReference>
<protein>
    <submittedName>
        <fullName evidence="5">Tyrosine recombinase XerC</fullName>
    </submittedName>
</protein>
<feature type="compositionally biased region" description="Polar residues" evidence="3">
    <location>
        <begin position="1"/>
        <end position="15"/>
    </location>
</feature>
<evidence type="ECO:0000256" key="1">
    <source>
        <dbReference type="ARBA" id="ARBA00023125"/>
    </source>
</evidence>
<dbReference type="GO" id="GO:0015074">
    <property type="term" value="P:DNA integration"/>
    <property type="evidence" value="ECO:0007669"/>
    <property type="project" value="InterPro"/>
</dbReference>
<dbReference type="InterPro" id="IPR013762">
    <property type="entry name" value="Integrase-like_cat_sf"/>
</dbReference>
<keyword evidence="1" id="KW-0238">DNA-binding</keyword>
<reference evidence="5" key="1">
    <citation type="submission" date="2016-10" db="EMBL/GenBank/DDBJ databases">
        <title>Sequence of Gallionella enrichment culture.</title>
        <authorList>
            <person name="Poehlein A."/>
            <person name="Muehling M."/>
            <person name="Daniel R."/>
        </authorList>
    </citation>
    <scope>NUCLEOTIDE SEQUENCE</scope>
</reference>
<comment type="caution">
    <text evidence="5">The sequence shown here is derived from an EMBL/GenBank/DDBJ whole genome shotgun (WGS) entry which is preliminary data.</text>
</comment>
<dbReference type="GO" id="GO:0006310">
    <property type="term" value="P:DNA recombination"/>
    <property type="evidence" value="ECO:0007669"/>
    <property type="project" value="UniProtKB-KW"/>
</dbReference>
<organism evidence="5">
    <name type="scientific">mine drainage metagenome</name>
    <dbReference type="NCBI Taxonomy" id="410659"/>
    <lineage>
        <taxon>unclassified sequences</taxon>
        <taxon>metagenomes</taxon>
        <taxon>ecological metagenomes</taxon>
    </lineage>
</organism>
<evidence type="ECO:0000256" key="2">
    <source>
        <dbReference type="ARBA" id="ARBA00023172"/>
    </source>
</evidence>
<sequence length="398" mass="44768">MVMESNDGNYGAQKTSEAKHEQQTENEPPSNAKAADVEKVTGGRKLPNVKPGRVDGKNSPHKSGGFIPKRLNNQIEIVLQQHKDKAAHKDKKVGQGSQDKRRTVIKGFFADLIRMRNPRYSIKSIYNLKQKHLKVVFTYLEKQGQAPSTIQNKISIMRTFCEWIGKHGMVGDSIKYVEDHASVRRSMVVQDDKSWEGNGINVMELIQKVTNKDESVGMWLELCLGFGLRVREAILYRPSIDGEYGNISVLEGTKGDRPRTVPVENDVQRDILQRAKALADGKTGMLGTRGKTYAQKRRRFYTVMQSLGITLKVEGVTAHGLRHQYMQEKYKLLTGHDAPIKGGDINAVPENIYRVASMKLVERAGHTRAAIGASYYGSRRRKKTRQTVVSAEYDELAD</sequence>
<dbReference type="InterPro" id="IPR011010">
    <property type="entry name" value="DNA_brk_join_enz"/>
</dbReference>
<feature type="region of interest" description="Disordered" evidence="3">
    <location>
        <begin position="1"/>
        <end position="68"/>
    </location>
</feature>
<dbReference type="AlphaFoldDB" id="A0A1J5S5P2"/>
<name>A0A1J5S5P2_9ZZZZ</name>
<proteinExistence type="predicted"/>
<dbReference type="InterPro" id="IPR024456">
    <property type="entry name" value="Integrase_catalytic_putative"/>
</dbReference>
<evidence type="ECO:0000313" key="5">
    <source>
        <dbReference type="EMBL" id="OIQ99431.1"/>
    </source>
</evidence>
<dbReference type="Pfam" id="PF12835">
    <property type="entry name" value="Integrase_1"/>
    <property type="match status" value="1"/>
</dbReference>
<feature type="domain" description="Core-binding (CB)" evidence="4">
    <location>
        <begin position="69"/>
        <end position="165"/>
    </location>
</feature>
<dbReference type="PROSITE" id="PS51900">
    <property type="entry name" value="CB"/>
    <property type="match status" value="1"/>
</dbReference>
<accession>A0A1J5S5P2</accession>
<dbReference type="Gene3D" id="1.10.150.130">
    <property type="match status" value="1"/>
</dbReference>